<dbReference type="Pfam" id="PF03600">
    <property type="entry name" value="CitMHS"/>
    <property type="match status" value="1"/>
</dbReference>
<feature type="transmembrane region" description="Helical" evidence="8">
    <location>
        <begin position="2821"/>
        <end position="2842"/>
    </location>
</feature>
<feature type="transmembrane region" description="Helical" evidence="8">
    <location>
        <begin position="2913"/>
        <end position="2942"/>
    </location>
</feature>
<keyword evidence="5 8" id="KW-1133">Transmembrane helix</keyword>
<feature type="region of interest" description="Disordered" evidence="7">
    <location>
        <begin position="178"/>
        <end position="202"/>
    </location>
</feature>
<feature type="transmembrane region" description="Helical" evidence="8">
    <location>
        <begin position="2992"/>
        <end position="3013"/>
    </location>
</feature>
<feature type="transmembrane region" description="Helical" evidence="8">
    <location>
        <begin position="2479"/>
        <end position="2500"/>
    </location>
</feature>
<proteinExistence type="predicted"/>
<evidence type="ECO:0000313" key="11">
    <source>
        <dbReference type="Proteomes" id="UP000186817"/>
    </source>
</evidence>
<organism evidence="10 11">
    <name type="scientific">Symbiodinium microadriaticum</name>
    <name type="common">Dinoflagellate</name>
    <name type="synonym">Zooxanthella microadriatica</name>
    <dbReference type="NCBI Taxonomy" id="2951"/>
    <lineage>
        <taxon>Eukaryota</taxon>
        <taxon>Sar</taxon>
        <taxon>Alveolata</taxon>
        <taxon>Dinophyceae</taxon>
        <taxon>Suessiales</taxon>
        <taxon>Symbiodiniaceae</taxon>
        <taxon>Symbiodinium</taxon>
    </lineage>
</organism>
<keyword evidence="6 8" id="KW-0472">Membrane</keyword>
<dbReference type="PANTHER" id="PTHR43652">
    <property type="entry name" value="BASIC AMINO ACID ANTIPORTER YFCC-RELATED"/>
    <property type="match status" value="1"/>
</dbReference>
<protein>
    <submittedName>
        <fullName evidence="10">Putative sulfur deprivation response regulator</fullName>
    </submittedName>
</protein>
<evidence type="ECO:0000256" key="5">
    <source>
        <dbReference type="ARBA" id="ARBA00022989"/>
    </source>
</evidence>
<feature type="region of interest" description="Disordered" evidence="7">
    <location>
        <begin position="726"/>
        <end position="757"/>
    </location>
</feature>
<feature type="transmembrane region" description="Helical" evidence="8">
    <location>
        <begin position="2512"/>
        <end position="2533"/>
    </location>
</feature>
<evidence type="ECO:0000256" key="1">
    <source>
        <dbReference type="ARBA" id="ARBA00004141"/>
    </source>
</evidence>
<reference evidence="10 11" key="1">
    <citation type="submission" date="2016-02" db="EMBL/GenBank/DDBJ databases">
        <title>Genome analysis of coral dinoflagellate symbionts highlights evolutionary adaptations to a symbiotic lifestyle.</title>
        <authorList>
            <person name="Aranda M."/>
            <person name="Li Y."/>
            <person name="Liew Y.J."/>
            <person name="Baumgarten S."/>
            <person name="Simakov O."/>
            <person name="Wilson M."/>
            <person name="Piel J."/>
            <person name="Ashoor H."/>
            <person name="Bougouffa S."/>
            <person name="Bajic V.B."/>
            <person name="Ryu T."/>
            <person name="Ravasi T."/>
            <person name="Bayer T."/>
            <person name="Micklem G."/>
            <person name="Kim H."/>
            <person name="Bhak J."/>
            <person name="Lajeunesse T.C."/>
            <person name="Voolstra C.R."/>
        </authorList>
    </citation>
    <scope>NUCLEOTIDE SEQUENCE [LARGE SCALE GENOMIC DNA]</scope>
    <source>
        <strain evidence="10 11">CCMP2467</strain>
    </source>
</reference>
<evidence type="ECO:0000259" key="9">
    <source>
        <dbReference type="Pfam" id="PF03600"/>
    </source>
</evidence>
<feature type="transmembrane region" description="Helical" evidence="8">
    <location>
        <begin position="2553"/>
        <end position="2578"/>
    </location>
</feature>
<dbReference type="InterPro" id="IPR051679">
    <property type="entry name" value="DASS-Related_Transporters"/>
</dbReference>
<accession>A0A1Q9ECA3</accession>
<dbReference type="EMBL" id="LSRX01000196">
    <property type="protein sequence ID" value="OLQ05021.1"/>
    <property type="molecule type" value="Genomic_DNA"/>
</dbReference>
<sequence>MKFTEVLEENMRLRWRAYYLNYRSLKVCIEDMEAGKDASNIHFITLRNGRGHFGYEIESPTELVQSSPDVDAVQEVVQPLTGQIPLVPVESPQEVDFDLLDRAYNHLQSQGMGTLELAVQDVDDSGQIAEQICDELGVPCPSYLEGVVRNWVLGARAGARLQQRVSGATASQLTWDRLSPPVQEKKLTPAEQPEWKPPPGERNRKLLDEGCISLAREERLQELWVTMLKLELKDIGAPVLAKLQGSLDPDRAANLLVGRTRSSTLKRYLTYYKQWRLWLGEAKLRLPPGRPADLVDFLLSRRDEPCGRTVPEATLKAIAWVEQVAEFPLEQRASHGRLAWAAKDRIVEELSTGAKLTKRAPRYPVYMVAQLERVVMDMGQAVGLRIWAWGKLLKVWGTLRWSDLQAIIPGELSLVEGRLVTTLRRTKTSGASRRVKELPVCISERGYLARSGWLATGFNLLKDHAGYKRDYLLPRLGSDGRLERKMAGYADAMVATAALLTAIGLPGVVQGFWTEHSERAILPTALSLQDVAPQDKDLLGRWRPEGSDTYARAFGGRVARLQAQFARAARRPDRYEVLDERDIAATLEHWLEQRGVLNDSQIAELVGPLRETWRAAKLDDPDGEVGVPPFVASEDLSRDSSASESSEQSSPSKQLGKRIKVQEREARYVIVELPGGVARLHKAGSQGCWMGRRRAFRSSREYVEAPARHAYTHVCKLCWPKGGLDSGSEATEGSEAATNDAADEPEISSGAQGPEAGPLDAAALAQQAYALWQDQLEEGLVDLGQQLLGRLVARARAARLRTLEMEPVPVKAPPAIAKKAATPKASLAKGSSDLRFLLTHHKVTADVQAKLYDNSIDTVAKFAAFVSDATDLREVLKTDLGIDPASSLSLRAQAASLMVAWETAKARVKTQAEAEATNEVREWAKPIPQTDYIAMRQAFATQFGDLEDKHIPAKEYIEKKLHELETGEFRAEPLTEVISRDEVDPDVLLPRWNASGTLSIAKGGSRTTAPSGPEQLRLRLTVLQNALIMIKLNHPGRAELADVTFAVFERYKDYLLGDYCYGLRSSEESGSLIPPWPLILSYEHAIRKHAYKLMATDGRSFGDALARAYKEATVKDRHFTTPLALHAKWLQEGRQVSLRSRVPPLLRKAPGYGVPCAQEQPAPPSGKVLRVLYLFAGTKRPWDMATCVKETASAWGWDATIDCVDICRSAKMDLTKSTLRQSYLDKIQAKSFDAILLSPPCSSFSRAPFANHRGPRPVRCYQHPRGKDTLTARERDRAILGNVFADFAWEVATLVAKGAANFLAFEQPEDLGAIHKGPFAGQRPASMWQWPAFQQLLKQGCRTVVFHQASFGTPYAKPTRLFLRTPCELPSFVHEGAPTFDEAGSYMGPLPSSNQYGGLLQHRAKGLFATSGSERWPPRLCQWLASVLVQTCLDPASTATEGEVQEQHNDDDLGYVVNEPEGPRVLGGVGPPRYCQQLGGRKDYHDGGGLCSPGRWKPEDRSLASGPSWDWLREKTLDLVLKELGATDVKELEREAFRMAAGGEHGCSLAKNEKLQSQLRQLWKDWLEAQDLGEEELLHQAEGQPLYLRLLRGLLEAAGDPDREFLRRAEEGLPLGILEQLPRTPHVFEEQLKWPLENAPWEASLAWVPNYSSVEEHLAFAKEKFDEDVEEGLMARMTLREFRERYGENSAIASLAIIVEDELKDKKRIIHDATHGVRVNHRIKCRDKIRAPGAREKKQLLREMIDEKRVAFSVVGDISKAHRRYKHQPSEHGFMGCQLSTEETIPGDPDSQLVYVNLVGTFGLSCASYWWTRIAACGVRLVYHLLGPRFPLDLLLYADDLESLGRTPAGRQGIPLSYLFLATLGYPFKWPKTRGGFRVEWLGMETDYPGHLLGLSKKRADWLVEWLRDKATRGRVSAKEFSQGLGRLGFAAMALDWERPFLGPLHAWSSAVQTKVGTLTVPTMLRVLCLWLAERLEAGGRLQRPAPLVEEGTPLSFFTDAKAEAGKAWIGGFLELVPGCQGPWFSLEVQQSWAPWAFAKGDPNKVIAALELLATLVAVKLWVPEGPAKKTTRVAIRGYTDNKSNEALLKKAMTTKFPSTLVLMETAEELSAKNCELQLQWIRRDLNQLADDLTNENFASFDPEFRVKLEGQEARSLVALRLRKGDWLAMFRENVVKALRFYERTEERLSAQVRASRDAPSPSKSKMLRHELEHEVRHLRSYAHYNLEAIRKIAKKYDKRCGVSKTMQADIMETLNESYLADGENRCSQMLKLLEDPELASPILSRSASRSGSGILESAQPLLSNTSRRHSRLLLPILDKHTRGNDSPTDLKRLPSGVSAWQQPIEIIWVSVQSPEALVFACLVGLALALWRLHPTAELDGYSYFTMFVTLEALYLLLKQYQADVVLISSTLLLRLVGALDNDRDAWGGFSNSVVLSVAVLGIVSAGVHHTGVIDFLFMQILGHPKTYFFAILRLSLPAMPLVTTISNTCVMGVLIPVIDKWCKEIDMPPRLFLMPMSYIMLVIGAFAIFSTSSNLVVQSLLIERGLEPFDNFAISSLSFLCGAATLLYIAVAVPTILAETESASSPSSPNKASSTVSKKLFLANIQISGSSLGARSLRESGLLSVLGRVASIVRVERMGTEVGLSSLDENFILEQHDILYVWCTEHATMELVNTSGITLIALDGGFEHQHRDEGREIVEVVLDGLCPLVKQPLSYTTGLDSYYGGNCLAIRPCSMQHFSSPQAQAAEVRTFVSQLRNPHATDEEAGAYRFCIGDNLILDVPRHFTAEYESSAHFSLVRKLSDDEEDQDGSQSLQKKRDMIISGLLLAGMIVLVASNTMPLLEAALLTSFLMVVTGCLPQQKAFSAINLRIVLTIVGAFGIAKAVNKTNLAAVLAHMICTLLAPLGIRGIFTGIFLATVGLGVVFHATAVVSLLFPIVVAISESPKVPVPLHQAMAVLMMGAACQVLSPVSYQTNIMVFSSGCYTFGDFPRVGAGVVLIVGVISVCFVDQLVLP</sequence>
<evidence type="ECO:0000313" key="10">
    <source>
        <dbReference type="EMBL" id="OLQ05021.1"/>
    </source>
</evidence>
<evidence type="ECO:0000256" key="6">
    <source>
        <dbReference type="ARBA" id="ARBA00023136"/>
    </source>
</evidence>
<dbReference type="GO" id="GO:0005886">
    <property type="term" value="C:plasma membrane"/>
    <property type="evidence" value="ECO:0007669"/>
    <property type="project" value="TreeGrafter"/>
</dbReference>
<gene>
    <name evidence="10" type="primary">SAC1</name>
    <name evidence="10" type="ORF">AK812_SmicGene11847</name>
</gene>
<evidence type="ECO:0000256" key="4">
    <source>
        <dbReference type="ARBA" id="ARBA00022737"/>
    </source>
</evidence>
<dbReference type="PANTHER" id="PTHR43652:SF2">
    <property type="entry name" value="BASIC AMINO ACID ANTIPORTER YFCC-RELATED"/>
    <property type="match status" value="1"/>
</dbReference>
<evidence type="ECO:0000256" key="3">
    <source>
        <dbReference type="ARBA" id="ARBA00022692"/>
    </source>
</evidence>
<feature type="transmembrane region" description="Helical" evidence="8">
    <location>
        <begin position="2889"/>
        <end position="2907"/>
    </location>
</feature>
<name>A0A1Q9ECA3_SYMMI</name>
<feature type="domain" description="Citrate transporter-like" evidence="9">
    <location>
        <begin position="2406"/>
        <end position="2898"/>
    </location>
</feature>
<keyword evidence="4" id="KW-0677">Repeat</keyword>
<dbReference type="OrthoDB" id="442352at2759"/>
<keyword evidence="2" id="KW-0813">Transport</keyword>
<dbReference type="GO" id="GO:0055085">
    <property type="term" value="P:transmembrane transport"/>
    <property type="evidence" value="ECO:0007669"/>
    <property type="project" value="InterPro"/>
</dbReference>
<feature type="compositionally biased region" description="Low complexity" evidence="7">
    <location>
        <begin position="639"/>
        <end position="652"/>
    </location>
</feature>
<dbReference type="InterPro" id="IPR004680">
    <property type="entry name" value="Cit_transptr-like_dom"/>
</dbReference>
<feature type="region of interest" description="Disordered" evidence="7">
    <location>
        <begin position="620"/>
        <end position="659"/>
    </location>
</feature>
<comment type="caution">
    <text evidence="10">The sequence shown here is derived from an EMBL/GenBank/DDBJ whole genome shotgun (WGS) entry which is preliminary data.</text>
</comment>
<dbReference type="Proteomes" id="UP000186817">
    <property type="component" value="Unassembled WGS sequence"/>
</dbReference>
<keyword evidence="11" id="KW-1185">Reference proteome</keyword>
<evidence type="ECO:0000256" key="7">
    <source>
        <dbReference type="SAM" id="MobiDB-lite"/>
    </source>
</evidence>
<evidence type="ECO:0000256" key="8">
    <source>
        <dbReference type="SAM" id="Phobius"/>
    </source>
</evidence>
<feature type="transmembrane region" description="Helical" evidence="8">
    <location>
        <begin position="2862"/>
        <end position="2882"/>
    </location>
</feature>
<comment type="subcellular location">
    <subcellularLocation>
        <location evidence="1">Membrane</location>
        <topology evidence="1">Multi-pass membrane protein</topology>
    </subcellularLocation>
</comment>
<evidence type="ECO:0000256" key="2">
    <source>
        <dbReference type="ARBA" id="ARBA00022448"/>
    </source>
</evidence>
<keyword evidence="3 8" id="KW-0812">Transmembrane</keyword>
<feature type="transmembrane region" description="Helical" evidence="8">
    <location>
        <begin position="2954"/>
        <end position="2972"/>
    </location>
</feature>